<sequence length="54" mass="6072">MAAADLIRRDWRLGETSGSGRSKASLECEALYHYLVTASYFYYCMVLDTVGRSS</sequence>
<comment type="caution">
    <text evidence="2">The sequence shown here is derived from an EMBL/GenBank/DDBJ whole genome shotgun (WGS) entry which is preliminary data.</text>
</comment>
<reference evidence="3" key="1">
    <citation type="journal article" date="2019" name="Nat. Commun.">
        <title>The genome of broomcorn millet.</title>
        <authorList>
            <person name="Zou C."/>
            <person name="Miki D."/>
            <person name="Li D."/>
            <person name="Tang Q."/>
            <person name="Xiao L."/>
            <person name="Rajput S."/>
            <person name="Deng P."/>
            <person name="Jia W."/>
            <person name="Huang R."/>
            <person name="Zhang M."/>
            <person name="Sun Y."/>
            <person name="Hu J."/>
            <person name="Fu X."/>
            <person name="Schnable P.S."/>
            <person name="Li F."/>
            <person name="Zhang H."/>
            <person name="Feng B."/>
            <person name="Zhu X."/>
            <person name="Liu R."/>
            <person name="Schnable J.C."/>
            <person name="Zhu J.-K."/>
            <person name="Zhang H."/>
        </authorList>
    </citation>
    <scope>NUCLEOTIDE SEQUENCE [LARGE SCALE GENOMIC DNA]</scope>
</reference>
<proteinExistence type="predicted"/>
<dbReference type="EMBL" id="PQIB02000013">
    <property type="protein sequence ID" value="RLM74138.1"/>
    <property type="molecule type" value="Genomic_DNA"/>
</dbReference>
<feature type="compositionally biased region" description="Basic and acidic residues" evidence="1">
    <location>
        <begin position="1"/>
        <end position="13"/>
    </location>
</feature>
<evidence type="ECO:0000313" key="2">
    <source>
        <dbReference type="EMBL" id="RLM74138.1"/>
    </source>
</evidence>
<keyword evidence="3" id="KW-1185">Reference proteome</keyword>
<accession>A0A3L6Q8I1</accession>
<protein>
    <submittedName>
        <fullName evidence="2">Uncharacterized protein</fullName>
    </submittedName>
</protein>
<evidence type="ECO:0000313" key="3">
    <source>
        <dbReference type="Proteomes" id="UP000275267"/>
    </source>
</evidence>
<dbReference type="Proteomes" id="UP000275267">
    <property type="component" value="Unassembled WGS sequence"/>
</dbReference>
<name>A0A3L6Q8I1_PANMI</name>
<organism evidence="2 3">
    <name type="scientific">Panicum miliaceum</name>
    <name type="common">Proso millet</name>
    <name type="synonym">Broomcorn millet</name>
    <dbReference type="NCBI Taxonomy" id="4540"/>
    <lineage>
        <taxon>Eukaryota</taxon>
        <taxon>Viridiplantae</taxon>
        <taxon>Streptophyta</taxon>
        <taxon>Embryophyta</taxon>
        <taxon>Tracheophyta</taxon>
        <taxon>Spermatophyta</taxon>
        <taxon>Magnoliopsida</taxon>
        <taxon>Liliopsida</taxon>
        <taxon>Poales</taxon>
        <taxon>Poaceae</taxon>
        <taxon>PACMAD clade</taxon>
        <taxon>Panicoideae</taxon>
        <taxon>Panicodae</taxon>
        <taxon>Paniceae</taxon>
        <taxon>Panicinae</taxon>
        <taxon>Panicum</taxon>
        <taxon>Panicum sect. Panicum</taxon>
    </lineage>
</organism>
<gene>
    <name evidence="2" type="ORF">C2845_PM15G15080</name>
</gene>
<evidence type="ECO:0000256" key="1">
    <source>
        <dbReference type="SAM" id="MobiDB-lite"/>
    </source>
</evidence>
<feature type="region of interest" description="Disordered" evidence="1">
    <location>
        <begin position="1"/>
        <end position="21"/>
    </location>
</feature>
<dbReference type="AlphaFoldDB" id="A0A3L6Q8I1"/>